<evidence type="ECO:0000313" key="2">
    <source>
        <dbReference type="EMBL" id="DAA04257.1"/>
    </source>
</evidence>
<proteinExistence type="predicted"/>
<evidence type="ECO:0000256" key="1">
    <source>
        <dbReference type="SAM" id="MobiDB-lite"/>
    </source>
</evidence>
<dbReference type="AlphaFoldDB" id="Q6IJG4"/>
<protein>
    <submittedName>
        <fullName evidence="2">HDC14955</fullName>
    </submittedName>
</protein>
<reference evidence="2" key="1">
    <citation type="journal article" date="2003" name="Genome Biol.">
        <title>An integrated gene annotation and transcriptional profiling approach towards the full gene content of the Drosophila genome.</title>
        <authorList>
            <person name="Hild M."/>
            <person name="Beckmann B."/>
            <person name="Haas S.A."/>
            <person name="Koch B."/>
            <person name="Solovyev V."/>
            <person name="Busold C."/>
            <person name="Fellenberg K."/>
            <person name="Boutros M."/>
            <person name="Vingron M."/>
            <person name="Sauer F."/>
            <person name="Hoheisel J.D."/>
            <person name="Paro R."/>
        </authorList>
    </citation>
    <scope>NUCLEOTIDE SEQUENCE</scope>
</reference>
<name>Q6IJG4_DROME</name>
<dbReference type="EMBL" id="BK002752">
    <property type="protein sequence ID" value="DAA04257.1"/>
    <property type="molecule type" value="Genomic_DNA"/>
</dbReference>
<organism evidence="2">
    <name type="scientific">Drosophila melanogaster</name>
    <name type="common">Fruit fly</name>
    <dbReference type="NCBI Taxonomy" id="7227"/>
    <lineage>
        <taxon>Eukaryota</taxon>
        <taxon>Metazoa</taxon>
        <taxon>Ecdysozoa</taxon>
        <taxon>Arthropoda</taxon>
        <taxon>Hexapoda</taxon>
        <taxon>Insecta</taxon>
        <taxon>Pterygota</taxon>
        <taxon>Neoptera</taxon>
        <taxon>Endopterygota</taxon>
        <taxon>Diptera</taxon>
        <taxon>Brachycera</taxon>
        <taxon>Muscomorpha</taxon>
        <taxon>Ephydroidea</taxon>
        <taxon>Drosophilidae</taxon>
        <taxon>Drosophila</taxon>
        <taxon>Sophophora</taxon>
    </lineage>
</organism>
<feature type="region of interest" description="Disordered" evidence="1">
    <location>
        <begin position="116"/>
        <end position="137"/>
    </location>
</feature>
<accession>Q6IJG4</accession>
<gene>
    <name evidence="2" type="ORF">HDC14955</name>
</gene>
<feature type="compositionally biased region" description="Basic and acidic residues" evidence="1">
    <location>
        <begin position="119"/>
        <end position="135"/>
    </location>
</feature>
<sequence length="213" mass="24271">MRKLVETVEVLAVVGMLNCAKLFRIRRKVAPKCCRRLSPACRCCFLGLVSSKQLATCFEAAAMVAAMKLRGWVAWRAVDPWTWPYLEFISYFTCRRNYCGYLLLLPFAPRPQTTPVSTDWKKTSPMDHGGQDQKPRLASNASEDWWTWRTWTWPAQLASAAYARATYLGLVFKLELIRAVPGCMHKSNIAQVHRRSRDVVVADASLDCSFCLQ</sequence>